<feature type="transmembrane region" description="Helical" evidence="1">
    <location>
        <begin position="33"/>
        <end position="54"/>
    </location>
</feature>
<dbReference type="Pfam" id="PF09581">
    <property type="entry name" value="Spore_III_AF"/>
    <property type="match status" value="1"/>
</dbReference>
<comment type="caution">
    <text evidence="2">The sequence shown here is derived from an EMBL/GenBank/DDBJ whole genome shotgun (WGS) entry which is preliminary data.</text>
</comment>
<reference evidence="2 3" key="1">
    <citation type="submission" date="2021-06" db="EMBL/GenBank/DDBJ databases">
        <authorList>
            <person name="Sun Q."/>
            <person name="Li D."/>
        </authorList>
    </citation>
    <scope>NUCLEOTIDE SEQUENCE [LARGE SCALE GENOMIC DNA]</scope>
    <source>
        <strain evidence="2 3">MSJ-6</strain>
    </source>
</reference>
<proteinExistence type="predicted"/>
<keyword evidence="1" id="KW-1133">Transmembrane helix</keyword>
<keyword evidence="1" id="KW-0812">Transmembrane</keyword>
<evidence type="ECO:0000313" key="3">
    <source>
        <dbReference type="Proteomes" id="UP000743001"/>
    </source>
</evidence>
<keyword evidence="1" id="KW-0472">Membrane</keyword>
<sequence>MSMLGEWLKEIIIIVLFAVFIDLLLPNRAMERYVKFVVSLLILLTLLSPVMRILSGSEPEKMIAAAFEQVSGSVGGGSAAETETILKQGELLRKKQEAEALQLAGDQAAAQMKQQIELETGQPVERVTVILAREDKNAGAKGQSSTQQAAEGTLYIEEVEVVMKAPEQAASESSAKSIKVQKVDVSLPEIGRKNEDTLAASGVSYGDAGDAESPANSVGAAKLTDSIQSLMVREWGVSADAVTVIAGVQEES</sequence>
<keyword evidence="3" id="KW-1185">Reference proteome</keyword>
<accession>A0ABS6FUZ6</accession>
<organism evidence="2 3">
    <name type="scientific">Paenibacillus brevis</name>
    <dbReference type="NCBI Taxonomy" id="2841508"/>
    <lineage>
        <taxon>Bacteria</taxon>
        <taxon>Bacillati</taxon>
        <taxon>Bacillota</taxon>
        <taxon>Bacilli</taxon>
        <taxon>Bacillales</taxon>
        <taxon>Paenibacillaceae</taxon>
        <taxon>Paenibacillus</taxon>
    </lineage>
</organism>
<dbReference type="RefSeq" id="WP_216479516.1">
    <property type="nucleotide sequence ID" value="NZ_JAHLQJ010000011.1"/>
</dbReference>
<dbReference type="InterPro" id="IPR014245">
    <property type="entry name" value="Spore_III_AF"/>
</dbReference>
<gene>
    <name evidence="2" type="primary">spoIIIAF</name>
    <name evidence="2" type="ORF">KQJ23_14085</name>
</gene>
<name>A0ABS6FUZ6_9BACL</name>
<dbReference type="Proteomes" id="UP000743001">
    <property type="component" value="Unassembled WGS sequence"/>
</dbReference>
<dbReference type="EMBL" id="JAHLQJ010000011">
    <property type="protein sequence ID" value="MBU5672961.1"/>
    <property type="molecule type" value="Genomic_DNA"/>
</dbReference>
<evidence type="ECO:0000256" key="1">
    <source>
        <dbReference type="SAM" id="Phobius"/>
    </source>
</evidence>
<feature type="transmembrane region" description="Helical" evidence="1">
    <location>
        <begin position="7"/>
        <end position="27"/>
    </location>
</feature>
<dbReference type="NCBIfam" id="TIGR02896">
    <property type="entry name" value="spore_III_AF"/>
    <property type="match status" value="1"/>
</dbReference>
<protein>
    <submittedName>
        <fullName evidence="2">Stage III sporulation protein AF</fullName>
    </submittedName>
</protein>
<evidence type="ECO:0000313" key="2">
    <source>
        <dbReference type="EMBL" id="MBU5672961.1"/>
    </source>
</evidence>